<dbReference type="Proteomes" id="UP000664293">
    <property type="component" value="Unassembled WGS sequence"/>
</dbReference>
<dbReference type="PANTHER" id="PTHR30435">
    <property type="entry name" value="FLAGELLAR PROTEIN"/>
    <property type="match status" value="1"/>
</dbReference>
<sequence>MSAGYEYSLKAIQGNIQQVELLSQNVANIGTPGYMPIGAEIAPIEFQVDSSSEPIIRVRAHDVSIKPTGSERDLAVIGDGYLWLESRDGSASIAKSVTLTVNPEGVLTNSFGLPVLDESGSKIVIHSDFEITRDGIRALDGSHESRIALVSIVGHLSAEMVNGAYRIQAGDLGGIAEGASILQGHVVVPNMNSASEMISMMQKTKHVESVQRALMTIDSIYDTGINQIGK</sequence>
<comment type="subcellular location">
    <subcellularLocation>
        <location evidence="1">Bacterial flagellum basal body</location>
    </subcellularLocation>
</comment>
<reference evidence="4 5" key="1">
    <citation type="submission" date="2020-12" db="EMBL/GenBank/DDBJ databases">
        <title>Oil enriched cultivation method for isolating marine PHA-producing bacteria.</title>
        <authorList>
            <person name="Zheng W."/>
            <person name="Yu S."/>
            <person name="Huang Y."/>
        </authorList>
    </citation>
    <scope>NUCLEOTIDE SEQUENCE [LARGE SCALE GENOMIC DNA]</scope>
    <source>
        <strain evidence="4 5">SN0-2</strain>
    </source>
</reference>
<protein>
    <recommendedName>
        <fullName evidence="6">Flagellar basal body protein</fullName>
    </recommendedName>
</protein>
<accession>A0ABS3EA25</accession>
<evidence type="ECO:0000256" key="1">
    <source>
        <dbReference type="ARBA" id="ARBA00004117"/>
    </source>
</evidence>
<dbReference type="RefSeq" id="WP_207003466.1">
    <property type="nucleotide sequence ID" value="NZ_JAEKJR010000002.1"/>
</dbReference>
<evidence type="ECO:0000313" key="4">
    <source>
        <dbReference type="EMBL" id="MBN8432162.1"/>
    </source>
</evidence>
<evidence type="ECO:0000256" key="2">
    <source>
        <dbReference type="ARBA" id="ARBA00009677"/>
    </source>
</evidence>
<dbReference type="EMBL" id="JAEKJR010000002">
    <property type="protein sequence ID" value="MBN8432162.1"/>
    <property type="molecule type" value="Genomic_DNA"/>
</dbReference>
<keyword evidence="5" id="KW-1185">Reference proteome</keyword>
<evidence type="ECO:0000256" key="3">
    <source>
        <dbReference type="ARBA" id="ARBA00023143"/>
    </source>
</evidence>
<proteinExistence type="inferred from homology"/>
<evidence type="ECO:0000313" key="5">
    <source>
        <dbReference type="Proteomes" id="UP000664293"/>
    </source>
</evidence>
<dbReference type="PANTHER" id="PTHR30435:SF31">
    <property type="entry name" value="FLAGELLAR BASAL-BODY ROD PROTEIN FLGG"/>
    <property type="match status" value="1"/>
</dbReference>
<comment type="similarity">
    <text evidence="2">Belongs to the flagella basal body rod proteins family.</text>
</comment>
<gene>
    <name evidence="4" type="ORF">JF535_15020</name>
</gene>
<name>A0ABS3EA25_9GAMM</name>
<evidence type="ECO:0008006" key="6">
    <source>
        <dbReference type="Google" id="ProtNLM"/>
    </source>
</evidence>
<comment type="caution">
    <text evidence="4">The sequence shown here is derived from an EMBL/GenBank/DDBJ whole genome shotgun (WGS) entry which is preliminary data.</text>
</comment>
<keyword evidence="3" id="KW-0975">Bacterial flagellum</keyword>
<organism evidence="4 5">
    <name type="scientific">Microbulbifer salipaludis</name>
    <dbReference type="NCBI Taxonomy" id="187980"/>
    <lineage>
        <taxon>Bacteria</taxon>
        <taxon>Pseudomonadati</taxon>
        <taxon>Pseudomonadota</taxon>
        <taxon>Gammaproteobacteria</taxon>
        <taxon>Cellvibrionales</taxon>
        <taxon>Microbulbiferaceae</taxon>
        <taxon>Microbulbifer</taxon>
    </lineage>
</organism>